<dbReference type="RefSeq" id="XP_064659528.1">
    <property type="nucleotide sequence ID" value="XM_064802167.1"/>
</dbReference>
<dbReference type="GeneID" id="89926261"/>
<keyword evidence="3" id="KW-1185">Reference proteome</keyword>
<proteinExistence type="predicted"/>
<keyword evidence="1" id="KW-0175">Coiled coil</keyword>
<evidence type="ECO:0000256" key="1">
    <source>
        <dbReference type="SAM" id="Coils"/>
    </source>
</evidence>
<accession>A0AAV9PDP4</accession>
<protein>
    <submittedName>
        <fullName evidence="2">Uncharacterized protein</fullName>
    </submittedName>
</protein>
<reference evidence="2 3" key="1">
    <citation type="submission" date="2023-08" db="EMBL/GenBank/DDBJ databases">
        <title>Black Yeasts Isolated from many extreme environments.</title>
        <authorList>
            <person name="Coleine C."/>
            <person name="Stajich J.E."/>
            <person name="Selbmann L."/>
        </authorList>
    </citation>
    <scope>NUCLEOTIDE SEQUENCE [LARGE SCALE GENOMIC DNA]</scope>
    <source>
        <strain evidence="2 3">CCFEE 5935</strain>
    </source>
</reference>
<sequence length="165" mass="18117">MADNTHEHGTTADQLRNLAERLEMRQQQIELHENKAKQHQAAAKAHLATATSLSFAAAHAIASKTCKDQGRQAEAEEHWLAAATIGRSNAAKLSTEMAFGMGVSLMYMSMMPVEACKFDVNELGSHEPEFWRQTEERAAALLAMGGEERKESFEKMVAAEGDQTA</sequence>
<dbReference type="AlphaFoldDB" id="A0AAV9PDP4"/>
<dbReference type="EMBL" id="JAVRRT010000007">
    <property type="protein sequence ID" value="KAK5170330.1"/>
    <property type="molecule type" value="Genomic_DNA"/>
</dbReference>
<feature type="coiled-coil region" evidence="1">
    <location>
        <begin position="12"/>
        <end position="42"/>
    </location>
</feature>
<comment type="caution">
    <text evidence="2">The sequence shown here is derived from an EMBL/GenBank/DDBJ whole genome shotgun (WGS) entry which is preliminary data.</text>
</comment>
<dbReference type="Proteomes" id="UP001337655">
    <property type="component" value="Unassembled WGS sequence"/>
</dbReference>
<evidence type="ECO:0000313" key="2">
    <source>
        <dbReference type="EMBL" id="KAK5170330.1"/>
    </source>
</evidence>
<gene>
    <name evidence="2" type="ORF">LTR77_004917</name>
</gene>
<name>A0AAV9PDP4_9PEZI</name>
<evidence type="ECO:0000313" key="3">
    <source>
        <dbReference type="Proteomes" id="UP001337655"/>
    </source>
</evidence>
<organism evidence="2 3">
    <name type="scientific">Saxophila tyrrhenica</name>
    <dbReference type="NCBI Taxonomy" id="1690608"/>
    <lineage>
        <taxon>Eukaryota</taxon>
        <taxon>Fungi</taxon>
        <taxon>Dikarya</taxon>
        <taxon>Ascomycota</taxon>
        <taxon>Pezizomycotina</taxon>
        <taxon>Dothideomycetes</taxon>
        <taxon>Dothideomycetidae</taxon>
        <taxon>Mycosphaerellales</taxon>
        <taxon>Extremaceae</taxon>
        <taxon>Saxophila</taxon>
    </lineage>
</organism>